<keyword evidence="2 3" id="KW-0732">Signal</keyword>
<dbReference type="PANTHER" id="PTHR30483:SF6">
    <property type="entry name" value="PERIPLASMIC BINDING PROTEIN OF ABC TRANSPORTER FOR NATURAL AMINO ACIDS"/>
    <property type="match status" value="1"/>
</dbReference>
<sequence>MQNKNLTIPDAEATPRRATRRRFLRLAGAAGALAATGNALAQSDVIRIGYICPKTGPFSPFSEADDFILVQVRKALEGGIVVNGKKYRVELLVRDDQSSPDRASNLAVELINKENIDLMLAQVAIGPNVSQQCELNGVPCISTIGPWQAWMFPLKGTPATGFRHVFHFSWGMEDLAAVYMDIWNKLPTNKTVGMCWSNDVPGGALGDKQHGLPPEFAKNGYKLVEAGKFPVGADDFSAHIQAFKRANVEIVTGLFNPPEWGSFVKQSAQMGFKPKVTTVAKALLFPAGVAPLGARADGMSTEIWWTPAYPFKSSLTGQSARQLADSYTAATRREWTQPIGVIHALFETGIAALKASNNPKNPKAVSDAIRGLKVDTIIGRLDFAGSGIRNVSKMRVVGGQWRLNDAGKLEIVVTNNSTAPEIPVQRKFEMLKAI</sequence>
<feature type="chain" id="PRO_5030551516" evidence="3">
    <location>
        <begin position="42"/>
        <end position="434"/>
    </location>
</feature>
<reference evidence="5 6" key="1">
    <citation type="submission" date="2019-11" db="EMBL/GenBank/DDBJ databases">
        <title>Novel species isolated from a subtropical stream in China.</title>
        <authorList>
            <person name="Lu H."/>
        </authorList>
    </citation>
    <scope>NUCLEOTIDE SEQUENCE [LARGE SCALE GENOMIC DNA]</scope>
    <source>
        <strain evidence="5 6">FT92W</strain>
    </source>
</reference>
<feature type="domain" description="Leucine-binding protein" evidence="4">
    <location>
        <begin position="46"/>
        <end position="397"/>
    </location>
</feature>
<dbReference type="NCBIfam" id="TIGR01409">
    <property type="entry name" value="TAT_signal_seq"/>
    <property type="match status" value="1"/>
</dbReference>
<dbReference type="Proteomes" id="UP000446768">
    <property type="component" value="Unassembled WGS sequence"/>
</dbReference>
<comment type="similarity">
    <text evidence="1">Belongs to the leucine-binding protein family.</text>
</comment>
<dbReference type="InterPro" id="IPR006311">
    <property type="entry name" value="TAT_signal"/>
</dbReference>
<evidence type="ECO:0000256" key="1">
    <source>
        <dbReference type="ARBA" id="ARBA00010062"/>
    </source>
</evidence>
<evidence type="ECO:0000256" key="2">
    <source>
        <dbReference type="ARBA" id="ARBA00022729"/>
    </source>
</evidence>
<name>A0A7X2II65_9BURK</name>
<keyword evidence="6" id="KW-1185">Reference proteome</keyword>
<proteinExistence type="inferred from homology"/>
<dbReference type="CDD" id="cd06337">
    <property type="entry name" value="PBP1_ABC_ligand_binding-like"/>
    <property type="match status" value="1"/>
</dbReference>
<comment type="caution">
    <text evidence="5">The sequence shown here is derived from an EMBL/GenBank/DDBJ whole genome shotgun (WGS) entry which is preliminary data.</text>
</comment>
<dbReference type="PROSITE" id="PS51318">
    <property type="entry name" value="TAT"/>
    <property type="match status" value="1"/>
</dbReference>
<gene>
    <name evidence="5" type="ORF">GJ700_01980</name>
</gene>
<dbReference type="InterPro" id="IPR028081">
    <property type="entry name" value="Leu-bd"/>
</dbReference>
<accession>A0A7X2II65</accession>
<dbReference type="Pfam" id="PF13458">
    <property type="entry name" value="Peripla_BP_6"/>
    <property type="match status" value="1"/>
</dbReference>
<dbReference type="RefSeq" id="WP_154370959.1">
    <property type="nucleotide sequence ID" value="NZ_WKJJ01000001.1"/>
</dbReference>
<dbReference type="SUPFAM" id="SSF53822">
    <property type="entry name" value="Periplasmic binding protein-like I"/>
    <property type="match status" value="1"/>
</dbReference>
<evidence type="ECO:0000259" key="4">
    <source>
        <dbReference type="Pfam" id="PF13458"/>
    </source>
</evidence>
<dbReference type="Gene3D" id="3.40.50.2300">
    <property type="match status" value="2"/>
</dbReference>
<dbReference type="InterPro" id="IPR028082">
    <property type="entry name" value="Peripla_BP_I"/>
</dbReference>
<evidence type="ECO:0000313" key="5">
    <source>
        <dbReference type="EMBL" id="MRV70489.1"/>
    </source>
</evidence>
<evidence type="ECO:0000313" key="6">
    <source>
        <dbReference type="Proteomes" id="UP000446768"/>
    </source>
</evidence>
<evidence type="ECO:0000256" key="3">
    <source>
        <dbReference type="SAM" id="SignalP"/>
    </source>
</evidence>
<dbReference type="AlphaFoldDB" id="A0A7X2II65"/>
<dbReference type="InterPro" id="IPR019546">
    <property type="entry name" value="TAT_signal_bac_arc"/>
</dbReference>
<protein>
    <submittedName>
        <fullName evidence="5">ABC transporter substrate-binding protein</fullName>
    </submittedName>
</protein>
<feature type="signal peptide" evidence="3">
    <location>
        <begin position="1"/>
        <end position="41"/>
    </location>
</feature>
<dbReference type="EMBL" id="WKJJ01000001">
    <property type="protein sequence ID" value="MRV70489.1"/>
    <property type="molecule type" value="Genomic_DNA"/>
</dbReference>
<dbReference type="PANTHER" id="PTHR30483">
    <property type="entry name" value="LEUCINE-SPECIFIC-BINDING PROTEIN"/>
    <property type="match status" value="1"/>
</dbReference>
<dbReference type="InterPro" id="IPR051010">
    <property type="entry name" value="BCAA_transport"/>
</dbReference>
<organism evidence="5 6">
    <name type="scientific">Pseudoduganella rivuli</name>
    <dbReference type="NCBI Taxonomy" id="2666085"/>
    <lineage>
        <taxon>Bacteria</taxon>
        <taxon>Pseudomonadati</taxon>
        <taxon>Pseudomonadota</taxon>
        <taxon>Betaproteobacteria</taxon>
        <taxon>Burkholderiales</taxon>
        <taxon>Oxalobacteraceae</taxon>
        <taxon>Telluria group</taxon>
        <taxon>Pseudoduganella</taxon>
    </lineage>
</organism>